<feature type="region of interest" description="Disordered" evidence="1">
    <location>
        <begin position="686"/>
        <end position="746"/>
    </location>
</feature>
<feature type="region of interest" description="Disordered" evidence="1">
    <location>
        <begin position="861"/>
        <end position="882"/>
    </location>
</feature>
<dbReference type="PANTHER" id="PTHR22933:SF42">
    <property type="entry name" value="FI18455P1-RELATED"/>
    <property type="match status" value="1"/>
</dbReference>
<dbReference type="GO" id="GO:0008061">
    <property type="term" value="F:chitin binding"/>
    <property type="evidence" value="ECO:0007669"/>
    <property type="project" value="InterPro"/>
</dbReference>
<feature type="region of interest" description="Disordered" evidence="1">
    <location>
        <begin position="1411"/>
        <end position="1441"/>
    </location>
</feature>
<gene>
    <name evidence="3" type="ORF">WN48_07118</name>
</gene>
<dbReference type="PANTHER" id="PTHR22933">
    <property type="entry name" value="FI18007P1-RELATED"/>
    <property type="match status" value="1"/>
</dbReference>
<feature type="region of interest" description="Disordered" evidence="1">
    <location>
        <begin position="1258"/>
        <end position="1285"/>
    </location>
</feature>
<feature type="region of interest" description="Disordered" evidence="1">
    <location>
        <begin position="1"/>
        <end position="37"/>
    </location>
</feature>
<proteinExistence type="predicted"/>
<feature type="region of interest" description="Disordered" evidence="1">
    <location>
        <begin position="445"/>
        <end position="466"/>
    </location>
</feature>
<name>A0A310SXR1_9HYME</name>
<sequence>MAEKEVQQKENEDDVEKGGEAQREQEERKKAEEERRMEARRACRTEAMSSNLHNVSSFFNYTRRDIDAAYIWVAHTGISERPLLLPRLRRMEMAMENKKNVNSVCELRYWRLEFRGTGSLRKSSKSEIENRNSGLLKDWEQEYRSLVTLVLCNVYGSLEHEIPRRSFLSRRAIDGTRGRKYFDPEEEGAFDSYGSAGGQYDPYQQKTDLSDIRKNVPGEPHPSALSYDRLPLFYTCFTLFHVQHRYLITAVNNVIRLSGRNLNEFQKAEESSSSALYGFFIEQYPDNVVHLRGVAGEATECYYADEVAGCQVFHVCHDVLVSSFLCPIGSVFSQKLLTCDWWTKVDCSSSSKYIGVNRNSYQQDDDEMIRNAYAMISLQSGTDVTKDGLVDPDRTGSVVDYQRGPDILDYSPVDTSGNDLRTNFQDYPRPANRDFLPPYQLKERKPETGRSYQDAFYPADKSRSPYEDSPIIRVQKINDPGYGDRQRTKDFQEAYRRPNEFTNQFQPSYAPTVPTVTTTTRRFYSPTVPTTFRPSTLAYNKLDQVIDSSDYYFSHSRARSFVTPPTKVFPSGDSGRQDFGRDLRKPEPFRKSIRDEDYSRQDSYEDDYEDFDSEESRSERPKERFQVRVADDFNFNRTGALNGRSSVFGDIYRGFDRTRNDEDTVDDIETRGSIGLGQALHQSLRGISVHEQDPVKDETKAGESNSRKEGIKHTLVRPESTNYSGEEKQNATENYQRHDQRDTKTKEAVLRDADIFVSTTTPSVVESTIKASTSLHESPNRQRDLRNTTDTSSEFLNGRDSVEAIDSGFQTFRPTEIPEPPQKTQSKFQINVPDLSEVSTLLFRYSTLGDETYQETRTTELPKFQSSTGEYVDHTSSDENAGVTSSYEDIEIYKGSNFQNYPTTVARPLVSSTPSWLPSSSRDQSDVDNHPKDYANDFIRTGEDRPPQIDRLDLSLKSTNDTEFAITSNRNSGLRFVTDAAVPSTKPPSLLISTGSTSNIAKTISPVGSLDSSRSTLVVKTFEDSSPQLSNEPSTPAFEAKSIGIEYIDSTSRPVTHRSTEESRDVGSSGVRKPGGEKDTVEASTANALYRTIRPETLRQIEETIEKNNSPYHVTLTMSKDAQSATGVDLISQLLAQQGKEMSTVNDEAHELEIIRSVEPEIQSTTKLQATTMNILDTEHQPNLGGNVTTVERSDFKKRSSNMVSLLHLMSELLKLDRVPRPFALSETQNPEPRTRSEILHDILSTTSSRALAKAVHSNIESQNGGTSHFQETSTEPNLKSSAARSKEEILDQLADNLGEPIYRADGQPAFDLRGEQRLADFQTVIPLKSTSNQEEFSSVQTTVTTTARPSSREITRTTTTTSTPKITFTTEPEKTVVKTEFVPSIGFSLDTDAGREEYVEAVLGGLIEPQTAESEKKETILKEELEEETLSKKNETSGKI</sequence>
<dbReference type="Proteomes" id="UP000250275">
    <property type="component" value="Unassembled WGS sequence"/>
</dbReference>
<dbReference type="OrthoDB" id="6514762at2759"/>
<feature type="compositionally biased region" description="Basic and acidic residues" evidence="1">
    <location>
        <begin position="688"/>
        <end position="712"/>
    </location>
</feature>
<feature type="region of interest" description="Disordered" evidence="1">
    <location>
        <begin position="910"/>
        <end position="947"/>
    </location>
</feature>
<accession>A0A310SXR1</accession>
<dbReference type="Pfam" id="PF01607">
    <property type="entry name" value="CBM_14"/>
    <property type="match status" value="1"/>
</dbReference>
<organism evidence="3 4">
    <name type="scientific">Eufriesea mexicana</name>
    <dbReference type="NCBI Taxonomy" id="516756"/>
    <lineage>
        <taxon>Eukaryota</taxon>
        <taxon>Metazoa</taxon>
        <taxon>Ecdysozoa</taxon>
        <taxon>Arthropoda</taxon>
        <taxon>Hexapoda</taxon>
        <taxon>Insecta</taxon>
        <taxon>Pterygota</taxon>
        <taxon>Neoptera</taxon>
        <taxon>Endopterygota</taxon>
        <taxon>Hymenoptera</taxon>
        <taxon>Apocrita</taxon>
        <taxon>Aculeata</taxon>
        <taxon>Apoidea</taxon>
        <taxon>Anthophila</taxon>
        <taxon>Apidae</taxon>
        <taxon>Eufriesea</taxon>
    </lineage>
</organism>
<dbReference type="SMART" id="SM00494">
    <property type="entry name" value="ChtBD2"/>
    <property type="match status" value="1"/>
</dbReference>
<feature type="compositionally biased region" description="Basic and acidic residues" evidence="1">
    <location>
        <begin position="778"/>
        <end position="787"/>
    </location>
</feature>
<dbReference type="GO" id="GO:0005576">
    <property type="term" value="C:extracellular region"/>
    <property type="evidence" value="ECO:0007669"/>
    <property type="project" value="InterPro"/>
</dbReference>
<dbReference type="InterPro" id="IPR036508">
    <property type="entry name" value="Chitin-bd_dom_sf"/>
</dbReference>
<dbReference type="InterPro" id="IPR002557">
    <property type="entry name" value="Chitin-bd_dom"/>
</dbReference>
<evidence type="ECO:0000256" key="1">
    <source>
        <dbReference type="SAM" id="MobiDB-lite"/>
    </source>
</evidence>
<dbReference type="SUPFAM" id="SSF57625">
    <property type="entry name" value="Invertebrate chitin-binding proteins"/>
    <property type="match status" value="1"/>
</dbReference>
<feature type="compositionally biased region" description="Low complexity" evidence="1">
    <location>
        <begin position="910"/>
        <end position="921"/>
    </location>
</feature>
<feature type="compositionally biased region" description="Basic and acidic residues" evidence="1">
    <location>
        <begin position="614"/>
        <end position="623"/>
    </location>
</feature>
<keyword evidence="4" id="KW-1185">Reference proteome</keyword>
<protein>
    <recommendedName>
        <fullName evidence="2">Chitin-binding type-2 domain-containing protein</fullName>
    </recommendedName>
</protein>
<evidence type="ECO:0000313" key="4">
    <source>
        <dbReference type="Proteomes" id="UP000250275"/>
    </source>
</evidence>
<dbReference type="Gene3D" id="2.170.140.10">
    <property type="entry name" value="Chitin binding domain"/>
    <property type="match status" value="1"/>
</dbReference>
<feature type="domain" description="Chitin-binding type-2" evidence="2">
    <location>
        <begin position="298"/>
        <end position="349"/>
    </location>
</feature>
<dbReference type="PROSITE" id="PS50940">
    <property type="entry name" value="CHIT_BIND_II"/>
    <property type="match status" value="1"/>
</dbReference>
<feature type="compositionally biased region" description="Acidic residues" evidence="1">
    <location>
        <begin position="604"/>
        <end position="613"/>
    </location>
</feature>
<evidence type="ECO:0000313" key="3">
    <source>
        <dbReference type="EMBL" id="OAD62939.1"/>
    </source>
</evidence>
<feature type="compositionally biased region" description="Polar residues" evidence="1">
    <location>
        <begin position="1337"/>
        <end position="1348"/>
    </location>
</feature>
<feature type="compositionally biased region" description="Basic and acidic residues" evidence="1">
    <location>
        <begin position="575"/>
        <end position="603"/>
    </location>
</feature>
<feature type="region of interest" description="Disordered" evidence="1">
    <location>
        <begin position="1049"/>
        <end position="1081"/>
    </location>
</feature>
<feature type="region of interest" description="Disordered" evidence="1">
    <location>
        <begin position="563"/>
        <end position="623"/>
    </location>
</feature>
<dbReference type="EMBL" id="KQ759770">
    <property type="protein sequence ID" value="OAD62939.1"/>
    <property type="molecule type" value="Genomic_DNA"/>
</dbReference>
<feature type="compositionally biased region" description="Low complexity" evidence="1">
    <location>
        <begin position="1357"/>
        <end position="1366"/>
    </location>
</feature>
<feature type="region of interest" description="Disordered" evidence="1">
    <location>
        <begin position="1337"/>
        <end position="1366"/>
    </location>
</feature>
<feature type="compositionally biased region" description="Basic and acidic residues" evidence="1">
    <location>
        <begin position="923"/>
        <end position="947"/>
    </location>
</feature>
<feature type="compositionally biased region" description="Polar residues" evidence="1">
    <location>
        <begin position="1259"/>
        <end position="1284"/>
    </location>
</feature>
<feature type="region of interest" description="Disordered" evidence="1">
    <location>
        <begin position="770"/>
        <end position="794"/>
    </location>
</feature>
<evidence type="ECO:0000259" key="2">
    <source>
        <dbReference type="PROSITE" id="PS50940"/>
    </source>
</evidence>
<feature type="compositionally biased region" description="Basic and acidic residues" evidence="1">
    <location>
        <begin position="1414"/>
        <end position="1441"/>
    </location>
</feature>
<dbReference type="InterPro" id="IPR052976">
    <property type="entry name" value="Scoloptoxin-like"/>
</dbReference>
<reference evidence="3 4" key="1">
    <citation type="submission" date="2015-07" db="EMBL/GenBank/DDBJ databases">
        <title>The genome of Eufriesea mexicana.</title>
        <authorList>
            <person name="Pan H."/>
            <person name="Kapheim K."/>
        </authorList>
    </citation>
    <scope>NUCLEOTIDE SEQUENCE [LARGE SCALE GENOMIC DNA]</scope>
    <source>
        <strain evidence="3">0111107269</strain>
        <tissue evidence="3">Whole body</tissue>
    </source>
</reference>
<feature type="compositionally biased region" description="Basic and acidic residues" evidence="1">
    <location>
        <begin position="725"/>
        <end position="746"/>
    </location>
</feature>